<dbReference type="PANTHER" id="PTHR33353">
    <property type="entry name" value="PUTATIVE (AFU_ORTHOLOGUE AFUA_1G12560)-RELATED"/>
    <property type="match status" value="1"/>
</dbReference>
<evidence type="ECO:0000256" key="7">
    <source>
        <dbReference type="ARBA" id="ARBA00023002"/>
    </source>
</evidence>
<evidence type="ECO:0000256" key="10">
    <source>
        <dbReference type="ARBA" id="ARBA00023157"/>
    </source>
</evidence>
<reference evidence="19 20" key="1">
    <citation type="submission" date="2020-05" db="EMBL/GenBank/DDBJ databases">
        <title>Identification and distribution of gene clusters putatively required for synthesis of sphingolipid metabolism inhibitors in phylogenetically diverse species of the filamentous fungus Fusarium.</title>
        <authorList>
            <person name="Kim H.-S."/>
            <person name="Busman M."/>
            <person name="Brown D.W."/>
            <person name="Divon H."/>
            <person name="Uhlig S."/>
            <person name="Proctor R.H."/>
        </authorList>
    </citation>
    <scope>NUCLEOTIDE SEQUENCE [LARGE SCALE GENOMIC DNA]</scope>
    <source>
        <strain evidence="19 20">NRRL 36939</strain>
    </source>
</reference>
<keyword evidence="4" id="KW-0479">Metal-binding</keyword>
<dbReference type="GO" id="GO:0004497">
    <property type="term" value="F:monooxygenase activity"/>
    <property type="evidence" value="ECO:0007669"/>
    <property type="project" value="UniProtKB-KW"/>
</dbReference>
<keyword evidence="10" id="KW-1015">Disulfide bond</keyword>
<feature type="region of interest" description="Disordered" evidence="16">
    <location>
        <begin position="242"/>
        <end position="362"/>
    </location>
</feature>
<comment type="similarity">
    <text evidence="13">Belongs to the polysaccharide monooxygenase AA9 family.</text>
</comment>
<keyword evidence="5 17" id="KW-0732">Signal</keyword>
<feature type="compositionally biased region" description="Basic residues" evidence="16">
    <location>
        <begin position="345"/>
        <end position="362"/>
    </location>
</feature>
<keyword evidence="9" id="KW-0503">Monooxygenase</keyword>
<evidence type="ECO:0000256" key="8">
    <source>
        <dbReference type="ARBA" id="ARBA00023008"/>
    </source>
</evidence>
<evidence type="ECO:0000256" key="17">
    <source>
        <dbReference type="SAM" id="SignalP"/>
    </source>
</evidence>
<evidence type="ECO:0000313" key="20">
    <source>
        <dbReference type="Proteomes" id="UP000546213"/>
    </source>
</evidence>
<dbReference type="InterPro" id="IPR049892">
    <property type="entry name" value="AA9"/>
</dbReference>
<dbReference type="Gene3D" id="2.70.50.70">
    <property type="match status" value="1"/>
</dbReference>
<dbReference type="AlphaFoldDB" id="A0A8H5USI0"/>
<feature type="compositionally biased region" description="Low complexity" evidence="16">
    <location>
        <begin position="281"/>
        <end position="323"/>
    </location>
</feature>
<dbReference type="Pfam" id="PF03443">
    <property type="entry name" value="AA9"/>
    <property type="match status" value="1"/>
</dbReference>
<accession>A0A8H5USI0</accession>
<evidence type="ECO:0000256" key="3">
    <source>
        <dbReference type="ARBA" id="ARBA00022525"/>
    </source>
</evidence>
<keyword evidence="20" id="KW-1185">Reference proteome</keyword>
<dbReference type="InterPro" id="IPR005103">
    <property type="entry name" value="AA9_LPMO"/>
</dbReference>
<dbReference type="GO" id="GO:0046872">
    <property type="term" value="F:metal ion binding"/>
    <property type="evidence" value="ECO:0007669"/>
    <property type="project" value="UniProtKB-KW"/>
</dbReference>
<dbReference type="GO" id="GO:0005576">
    <property type="term" value="C:extracellular region"/>
    <property type="evidence" value="ECO:0007669"/>
    <property type="project" value="UniProtKB-SubCell"/>
</dbReference>
<gene>
    <name evidence="19" type="ORF">FPCIR_4355</name>
</gene>
<evidence type="ECO:0000256" key="14">
    <source>
        <dbReference type="ARBA" id="ARBA00045077"/>
    </source>
</evidence>
<evidence type="ECO:0000256" key="9">
    <source>
        <dbReference type="ARBA" id="ARBA00023033"/>
    </source>
</evidence>
<dbReference type="EMBL" id="JAAOAS010000089">
    <property type="protein sequence ID" value="KAF5595685.1"/>
    <property type="molecule type" value="Genomic_DNA"/>
</dbReference>
<keyword evidence="7" id="KW-0560">Oxidoreductase</keyword>
<evidence type="ECO:0000256" key="11">
    <source>
        <dbReference type="ARBA" id="ARBA00023277"/>
    </source>
</evidence>
<comment type="subcellular location">
    <subcellularLocation>
        <location evidence="2">Secreted</location>
    </subcellularLocation>
</comment>
<dbReference type="OrthoDB" id="4849160at2759"/>
<evidence type="ECO:0000256" key="12">
    <source>
        <dbReference type="ARBA" id="ARBA00023326"/>
    </source>
</evidence>
<comment type="catalytic activity">
    <reaction evidence="14">
        <text>[(1-&gt;4)-beta-D-glucosyl]n+m + reduced acceptor + O2 = 4-dehydro-beta-D-glucosyl-[(1-&gt;4)-beta-D-glucosyl]n-1 + [(1-&gt;4)-beta-D-glucosyl]m + acceptor + H2O.</text>
        <dbReference type="EC" id="1.14.99.56"/>
    </reaction>
</comment>
<comment type="cofactor">
    <cofactor evidence="1">
        <name>Cu(2+)</name>
        <dbReference type="ChEBI" id="CHEBI:29036"/>
    </cofactor>
</comment>
<feature type="compositionally biased region" description="Low complexity" evidence="16">
    <location>
        <begin position="334"/>
        <end position="344"/>
    </location>
</feature>
<dbReference type="PANTHER" id="PTHR33353:SF36">
    <property type="entry name" value="ENDO-BETA-1,4-GLUCANASE D"/>
    <property type="match status" value="1"/>
</dbReference>
<keyword evidence="12" id="KW-0624">Polysaccharide degradation</keyword>
<dbReference type="GO" id="GO:0030245">
    <property type="term" value="P:cellulose catabolic process"/>
    <property type="evidence" value="ECO:0007669"/>
    <property type="project" value="UniProtKB-KW"/>
</dbReference>
<evidence type="ECO:0000256" key="16">
    <source>
        <dbReference type="SAM" id="MobiDB-lite"/>
    </source>
</evidence>
<evidence type="ECO:0000256" key="4">
    <source>
        <dbReference type="ARBA" id="ARBA00022723"/>
    </source>
</evidence>
<dbReference type="CDD" id="cd21175">
    <property type="entry name" value="LPMO_AA9"/>
    <property type="match status" value="1"/>
</dbReference>
<sequence length="362" mass="37234">MPSFTSKTLLAAVAGAMGVAAHGHVSSINVAGAVYDGYDASSAPYDQNPKTLIAWSTTASDNGFVAPDAFGTGDIICHRDAKNAKGHAKVKAGDQIYIKWDTWPESHKGPVIDMLASCGSAGCESVDKETLKFFKIDEAGLVKSGNPGTYASDELIANDNGWLIEIPENIKPGSYVLRHEIIALHAAGQENGAQNYPQCFNLEISGSGSELPEGTLGTELYKSTEKGIVFDLYNSPTSYPIPGPAMTIKSPKVTQGKLAEKSKGTPTTGSGSGSDSGSGSGSAAPETPAQTEAPAAGTSAAAPVATSAAAEEPSAPVETSPAAQEPATPVQTEAPAATKPAKTGCKAKRGMKARRHARDLMN</sequence>
<comment type="caution">
    <text evidence="19">The sequence shown here is derived from an EMBL/GenBank/DDBJ whole genome shotgun (WGS) entry which is preliminary data.</text>
</comment>
<keyword evidence="11" id="KW-0119">Carbohydrate metabolism</keyword>
<dbReference type="EC" id="1.14.99.56" evidence="15"/>
<feature type="chain" id="PRO_5034277969" description="lytic cellulose monooxygenase (C4-dehydrogenating)" evidence="17">
    <location>
        <begin position="22"/>
        <end position="362"/>
    </location>
</feature>
<keyword evidence="6" id="KW-0136">Cellulose degradation</keyword>
<proteinExistence type="inferred from homology"/>
<protein>
    <recommendedName>
        <fullName evidence="15">lytic cellulose monooxygenase (C4-dehydrogenating)</fullName>
        <ecNumber evidence="15">1.14.99.56</ecNumber>
    </recommendedName>
</protein>
<evidence type="ECO:0000256" key="13">
    <source>
        <dbReference type="ARBA" id="ARBA00044502"/>
    </source>
</evidence>
<evidence type="ECO:0000256" key="6">
    <source>
        <dbReference type="ARBA" id="ARBA00023001"/>
    </source>
</evidence>
<organism evidence="19 20">
    <name type="scientific">Fusarium pseudocircinatum</name>
    <dbReference type="NCBI Taxonomy" id="56676"/>
    <lineage>
        <taxon>Eukaryota</taxon>
        <taxon>Fungi</taxon>
        <taxon>Dikarya</taxon>
        <taxon>Ascomycota</taxon>
        <taxon>Pezizomycotina</taxon>
        <taxon>Sordariomycetes</taxon>
        <taxon>Hypocreomycetidae</taxon>
        <taxon>Hypocreales</taxon>
        <taxon>Nectriaceae</taxon>
        <taxon>Fusarium</taxon>
        <taxon>Fusarium fujikuroi species complex</taxon>
    </lineage>
</organism>
<evidence type="ECO:0000256" key="1">
    <source>
        <dbReference type="ARBA" id="ARBA00001973"/>
    </source>
</evidence>
<name>A0A8H5USI0_9HYPO</name>
<dbReference type="Proteomes" id="UP000546213">
    <property type="component" value="Unassembled WGS sequence"/>
</dbReference>
<evidence type="ECO:0000256" key="15">
    <source>
        <dbReference type="ARBA" id="ARBA00047174"/>
    </source>
</evidence>
<evidence type="ECO:0000259" key="18">
    <source>
        <dbReference type="Pfam" id="PF03443"/>
    </source>
</evidence>
<evidence type="ECO:0000313" key="19">
    <source>
        <dbReference type="EMBL" id="KAF5595685.1"/>
    </source>
</evidence>
<feature type="signal peptide" evidence="17">
    <location>
        <begin position="1"/>
        <end position="21"/>
    </location>
</feature>
<evidence type="ECO:0000256" key="5">
    <source>
        <dbReference type="ARBA" id="ARBA00022729"/>
    </source>
</evidence>
<keyword evidence="3" id="KW-0964">Secreted</keyword>
<feature type="domain" description="Auxiliary Activity family 9 catalytic" evidence="18">
    <location>
        <begin position="22"/>
        <end position="239"/>
    </location>
</feature>
<feature type="compositionally biased region" description="Gly residues" evidence="16">
    <location>
        <begin position="270"/>
        <end position="280"/>
    </location>
</feature>
<evidence type="ECO:0000256" key="2">
    <source>
        <dbReference type="ARBA" id="ARBA00004613"/>
    </source>
</evidence>
<keyword evidence="8" id="KW-0186">Copper</keyword>